<evidence type="ECO:0000313" key="2">
    <source>
        <dbReference type="Proteomes" id="UP000008212"/>
    </source>
</evidence>
<dbReference type="Proteomes" id="UP000008212">
    <property type="component" value="Chromosome"/>
</dbReference>
<accession>Q73MD7</accession>
<name>Q73MD7_TREDE</name>
<reference evidence="1 2" key="1">
    <citation type="journal article" date="2004" name="Proc. Natl. Acad. Sci. U.S.A.">
        <title>Comparison of the genome of the oral pathogen Treponema denticola with other spirochete genomes.</title>
        <authorList>
            <person name="Seshadri R."/>
            <person name="Myers G.S."/>
            <person name="Tettelin H."/>
            <person name="Eisen J.A."/>
            <person name="Heidelberg J.F."/>
            <person name="Dodson R.J."/>
            <person name="Davidsen T.M."/>
            <person name="DeBoy R.T."/>
            <person name="Fouts D.E."/>
            <person name="Haft D.H."/>
            <person name="Selengut J."/>
            <person name="Ren Q."/>
            <person name="Brinkac L.M."/>
            <person name="Madupu R."/>
            <person name="Kolonay J."/>
            <person name="Durkin S.A."/>
            <person name="Daugherty S.C."/>
            <person name="Shetty J."/>
            <person name="Shvartsbeyn A."/>
            <person name="Gebregeorgis E."/>
            <person name="Geer K."/>
            <person name="Tsegaye G."/>
            <person name="Malek J."/>
            <person name="Ayodeji B."/>
            <person name="Shatsman S."/>
            <person name="McLeod M.P."/>
            <person name="Smajs D."/>
            <person name="Howell J.K."/>
            <person name="Pal S."/>
            <person name="Amin A."/>
            <person name="Vashisth P."/>
            <person name="McNeill T.Z."/>
            <person name="Xiang Q."/>
            <person name="Sodergren E."/>
            <person name="Baca E."/>
            <person name="Weinstock G.M."/>
            <person name="Norris S.J."/>
            <person name="Fraser C.M."/>
            <person name="Paulsen I.T."/>
        </authorList>
    </citation>
    <scope>NUCLEOTIDE SEQUENCE [LARGE SCALE GENOMIC DNA]</scope>
    <source>
        <strain evidence="2">ATCC 35405 / DSM 14222 / CIP 103919 / JCM 8153 / KCTC 15104</strain>
    </source>
</reference>
<organism evidence="1 2">
    <name type="scientific">Treponema denticola (strain ATCC 35405 / DSM 14222 / CIP 103919 / JCM 8153 / KCTC 15104)</name>
    <dbReference type="NCBI Taxonomy" id="243275"/>
    <lineage>
        <taxon>Bacteria</taxon>
        <taxon>Pseudomonadati</taxon>
        <taxon>Spirochaetota</taxon>
        <taxon>Spirochaetia</taxon>
        <taxon>Spirochaetales</taxon>
        <taxon>Treponemataceae</taxon>
        <taxon>Treponema</taxon>
    </lineage>
</organism>
<proteinExistence type="predicted"/>
<dbReference type="STRING" id="243275.TDE_1571"/>
<dbReference type="EMBL" id="AE017226">
    <property type="protein sequence ID" value="AAS12088.1"/>
    <property type="molecule type" value="Genomic_DNA"/>
</dbReference>
<dbReference type="PaxDb" id="243275-TDE_1571"/>
<gene>
    <name evidence="1" type="ordered locus">TDE_1571</name>
</gene>
<protein>
    <submittedName>
        <fullName evidence="1">Uncharacterized protein</fullName>
    </submittedName>
</protein>
<dbReference type="HOGENOM" id="CLU_3391910_0_0_12"/>
<dbReference type="KEGG" id="tde:TDE_1571"/>
<keyword evidence="2" id="KW-1185">Reference proteome</keyword>
<sequence>MKNMLKRRMKQKRLFDEEDRLRVLSKYTKSYY</sequence>
<dbReference type="AlphaFoldDB" id="Q73MD7"/>
<evidence type="ECO:0000313" key="1">
    <source>
        <dbReference type="EMBL" id="AAS12088.1"/>
    </source>
</evidence>